<dbReference type="AlphaFoldDB" id="A0A9W8ME90"/>
<evidence type="ECO:0008006" key="4">
    <source>
        <dbReference type="Google" id="ProtNLM"/>
    </source>
</evidence>
<protein>
    <recommendedName>
        <fullName evidence="4">Haemolytic enterotoxin (HBL)</fullName>
    </recommendedName>
</protein>
<reference evidence="2" key="1">
    <citation type="submission" date="2022-06" db="EMBL/GenBank/DDBJ databases">
        <title>Genome Sequence of Candolleomyces eurysporus.</title>
        <authorList>
            <person name="Buettner E."/>
        </authorList>
    </citation>
    <scope>NUCLEOTIDE SEQUENCE</scope>
    <source>
        <strain evidence="2">VTCC 930004</strain>
    </source>
</reference>
<evidence type="ECO:0000313" key="2">
    <source>
        <dbReference type="EMBL" id="KAJ2926602.1"/>
    </source>
</evidence>
<organism evidence="2 3">
    <name type="scientific">Candolleomyces eurysporus</name>
    <dbReference type="NCBI Taxonomy" id="2828524"/>
    <lineage>
        <taxon>Eukaryota</taxon>
        <taxon>Fungi</taxon>
        <taxon>Dikarya</taxon>
        <taxon>Basidiomycota</taxon>
        <taxon>Agaricomycotina</taxon>
        <taxon>Agaricomycetes</taxon>
        <taxon>Agaricomycetidae</taxon>
        <taxon>Agaricales</taxon>
        <taxon>Agaricineae</taxon>
        <taxon>Psathyrellaceae</taxon>
        <taxon>Candolleomyces</taxon>
    </lineage>
</organism>
<accession>A0A9W8ME90</accession>
<feature type="coiled-coil region" evidence="1">
    <location>
        <begin position="319"/>
        <end position="353"/>
    </location>
</feature>
<dbReference type="SUPFAM" id="SSF58100">
    <property type="entry name" value="Bacterial hemolysins"/>
    <property type="match status" value="1"/>
</dbReference>
<dbReference type="EMBL" id="JANBPK010001052">
    <property type="protein sequence ID" value="KAJ2926602.1"/>
    <property type="molecule type" value="Genomic_DNA"/>
</dbReference>
<comment type="caution">
    <text evidence="2">The sequence shown here is derived from an EMBL/GenBank/DDBJ whole genome shotgun (WGS) entry which is preliminary data.</text>
</comment>
<gene>
    <name evidence="2" type="ORF">H1R20_g10490</name>
</gene>
<dbReference type="Proteomes" id="UP001140091">
    <property type="component" value="Unassembled WGS sequence"/>
</dbReference>
<dbReference type="Gene3D" id="1.20.1170.10">
    <property type="match status" value="1"/>
</dbReference>
<sequence length="440" mass="47711">MSGITPVLDQAWHDQVKKLTEDFQSISNGNKEIDIHQKIEELGEVVKTAVAAKKIDATKIVVGAISGAQGQTVVDSVWKLVKLANDIDDSFARIAEVLQKVDAKKYTRNDGSVVQYVERWAALRKTYGQLITKSKDVASDGKVYTDRYVREVSPLLKDLKQVIEAPETQKETVDQKRKGAEQTLQLLKGISVGLTKDMETLRADATSLSAGFNGLRQDVTSLYENLTSDLTAILDDVGKEIKTAEKVVSDFQVKLQQLHESLDGASTAMYASVGVESAGTAGLLGCAVAAAAVPAILPPVLLGIVITSALAAIGGAIAGDIFENQVQDAEQKLREAQKRLDELRQESNDLLLSKSDVLEVKNSVDQMTICFKTITTIWTTIQSDARQLETWLHAALNSNPDSPLQLVVKDLGENIGTIYQVLGQFLQEYANQVATSGVGN</sequence>
<proteinExistence type="predicted"/>
<feature type="non-terminal residue" evidence="2">
    <location>
        <position position="440"/>
    </location>
</feature>
<name>A0A9W8ME90_9AGAR</name>
<evidence type="ECO:0000256" key="1">
    <source>
        <dbReference type="SAM" id="Coils"/>
    </source>
</evidence>
<keyword evidence="1" id="KW-0175">Coiled coil</keyword>
<keyword evidence="3" id="KW-1185">Reference proteome</keyword>
<evidence type="ECO:0000313" key="3">
    <source>
        <dbReference type="Proteomes" id="UP001140091"/>
    </source>
</evidence>